<feature type="region of interest" description="Disordered" evidence="1">
    <location>
        <begin position="1"/>
        <end position="46"/>
    </location>
</feature>
<evidence type="ECO:0000256" key="1">
    <source>
        <dbReference type="SAM" id="MobiDB-lite"/>
    </source>
</evidence>
<organism evidence="2 3">
    <name type="scientific">Babesia ovis</name>
    <dbReference type="NCBI Taxonomy" id="5869"/>
    <lineage>
        <taxon>Eukaryota</taxon>
        <taxon>Sar</taxon>
        <taxon>Alveolata</taxon>
        <taxon>Apicomplexa</taxon>
        <taxon>Aconoidasida</taxon>
        <taxon>Piroplasmida</taxon>
        <taxon>Babesiidae</taxon>
        <taxon>Babesia</taxon>
    </lineage>
</organism>
<feature type="region of interest" description="Disordered" evidence="1">
    <location>
        <begin position="145"/>
        <end position="164"/>
    </location>
</feature>
<name>A0A9W5WTX9_BABOV</name>
<dbReference type="EMBL" id="BLIY01000006">
    <property type="protein sequence ID" value="GFE53264.1"/>
    <property type="molecule type" value="Genomic_DNA"/>
</dbReference>
<dbReference type="OrthoDB" id="364810at2759"/>
<evidence type="ECO:0000313" key="2">
    <source>
        <dbReference type="EMBL" id="GFE53264.1"/>
    </source>
</evidence>
<comment type="caution">
    <text evidence="2">The sequence shown here is derived from an EMBL/GenBank/DDBJ whole genome shotgun (WGS) entry which is preliminary data.</text>
</comment>
<dbReference type="Proteomes" id="UP001057455">
    <property type="component" value="Unassembled WGS sequence"/>
</dbReference>
<feature type="compositionally biased region" description="Low complexity" evidence="1">
    <location>
        <begin position="155"/>
        <end position="164"/>
    </location>
</feature>
<dbReference type="AlphaFoldDB" id="A0A9W5WTX9"/>
<keyword evidence="3" id="KW-1185">Reference proteome</keyword>
<gene>
    <name evidence="2" type="ORF">BaOVIS_006680</name>
</gene>
<accession>A0A9W5WTX9</accession>
<proteinExistence type="predicted"/>
<sequence length="502" mass="56776">MAPEESVTKKFESKMGPGPMATSKQTGSVGKDPSQGRKEPTPPKFRSFHDFYLTQGKQHNRDFLTVRPGYRASWQGQIRHTPNHLLQPKADDGSAKVPETYKRYDEKELSTVLKGHVKRLCEYFQNAVPNKNYTDTIKAMVAKTKPRRMVDSSRSDSSCSTTNSVKPQAELDFVERVNRVQAPAVGIIELAQHLASKRTNCKWPTTNHEALEFLEHEGIAYNNALMVMESARQGGAIKQVFNWKTAMKAMCTGGDMPDTPSSSLLERADLIRVDLPLPLDTEMRDFLRKRGFVIGENGMPIVDADEATEYDGVRFFVLPHCDSAREMSKRRTSNATDQGEVWADVKTGPVIPDISHDPDTLKIYDLQVNKVATEPDLVANFDEDEYDPATSLVNRKGFFDQRECSLDDFTNHIFGYADPQNLNKVIADIRRIMPEECDGKETNDDELLTDRREQNAEGFEWFLNPGEPVKNDISKVARNILEEPATDIDEDVIEQFSWMKTS</sequence>
<protein>
    <submittedName>
        <fullName evidence="2">Diguanylate cyclase, putative</fullName>
    </submittedName>
</protein>
<reference evidence="2" key="1">
    <citation type="submission" date="2019-12" db="EMBL/GenBank/DDBJ databases">
        <title>Genome sequence of Babesia ovis.</title>
        <authorList>
            <person name="Yamagishi J."/>
            <person name="Sevinc F."/>
            <person name="Xuan X."/>
        </authorList>
    </citation>
    <scope>NUCLEOTIDE SEQUENCE</scope>
    <source>
        <strain evidence="2">Selcuk</strain>
    </source>
</reference>
<evidence type="ECO:0000313" key="3">
    <source>
        <dbReference type="Proteomes" id="UP001057455"/>
    </source>
</evidence>
<feature type="compositionally biased region" description="Basic and acidic residues" evidence="1">
    <location>
        <begin position="1"/>
        <end position="13"/>
    </location>
</feature>